<protein>
    <submittedName>
        <fullName evidence="1">Uncharacterized protein</fullName>
    </submittedName>
</protein>
<dbReference type="GeneTree" id="ENSGT00940000161627"/>
<dbReference type="PANTHER" id="PTHR46254">
    <property type="entry name" value="PROTEIN GVQW1-RELATED"/>
    <property type="match status" value="1"/>
</dbReference>
<evidence type="ECO:0000313" key="2">
    <source>
        <dbReference type="Proteomes" id="UP000008225"/>
    </source>
</evidence>
<evidence type="ECO:0000313" key="1">
    <source>
        <dbReference type="Ensembl" id="ENSCJAP00000091943.1"/>
    </source>
</evidence>
<organism evidence="1 2">
    <name type="scientific">Callithrix jacchus</name>
    <name type="common">White-tufted-ear marmoset</name>
    <name type="synonym">Simia Jacchus</name>
    <dbReference type="NCBI Taxonomy" id="9483"/>
    <lineage>
        <taxon>Eukaryota</taxon>
        <taxon>Metazoa</taxon>
        <taxon>Chordata</taxon>
        <taxon>Craniata</taxon>
        <taxon>Vertebrata</taxon>
        <taxon>Euteleostomi</taxon>
        <taxon>Mammalia</taxon>
        <taxon>Eutheria</taxon>
        <taxon>Euarchontoglires</taxon>
        <taxon>Primates</taxon>
        <taxon>Haplorrhini</taxon>
        <taxon>Platyrrhini</taxon>
        <taxon>Cebidae</taxon>
        <taxon>Callitrichinae</taxon>
        <taxon>Callithrix</taxon>
        <taxon>Callithrix</taxon>
    </lineage>
</organism>
<reference evidence="1" key="3">
    <citation type="submission" date="2025-09" db="UniProtKB">
        <authorList>
            <consortium name="Ensembl"/>
        </authorList>
    </citation>
    <scope>IDENTIFICATION</scope>
</reference>
<proteinExistence type="predicted"/>
<dbReference type="Proteomes" id="UP000008225">
    <property type="component" value="Chromosome 1"/>
</dbReference>
<reference evidence="1 2" key="1">
    <citation type="submission" date="2009-03" db="EMBL/GenBank/DDBJ databases">
        <authorList>
            <person name="Warren W."/>
            <person name="Ye L."/>
            <person name="Minx P."/>
            <person name="Worley K."/>
            <person name="Gibbs R."/>
            <person name="Wilson R.K."/>
        </authorList>
    </citation>
    <scope>NUCLEOTIDE SEQUENCE [LARGE SCALE GENOMIC DNA]</scope>
</reference>
<dbReference type="Ensembl" id="ENSCJAT00000118524.1">
    <property type="protein sequence ID" value="ENSCJAP00000091943.1"/>
    <property type="gene ID" value="ENSCJAG00000070126.1"/>
</dbReference>
<sequence>MKPCSVSQAAVQWHDLSSLKLLPPGFKRFFSLNLPSSWDYRRPPPCLTNFCIFSLVETGFQPCWPGWCRTPDLNNPPTLASQISGITVLDARKRKSKYQQGCVPSEDPRRIAFGLQCLVSPRHSLVCGSRNSISASVYTRPSF</sequence>
<accession>A0A8I3WY92</accession>
<dbReference type="AlphaFoldDB" id="A0A8I3WY92"/>
<keyword evidence="2" id="KW-1185">Reference proteome</keyword>
<name>A0A8I3WY92_CALJA</name>
<reference evidence="1" key="2">
    <citation type="submission" date="2025-08" db="UniProtKB">
        <authorList>
            <consortium name="Ensembl"/>
        </authorList>
    </citation>
    <scope>IDENTIFICATION</scope>
</reference>